<dbReference type="AlphaFoldDB" id="A0A453JBF1"/>
<reference evidence="2" key="3">
    <citation type="journal article" date="2017" name="Nature">
        <title>Genome sequence of the progenitor of the wheat D genome Aegilops tauschii.</title>
        <authorList>
            <person name="Luo M.C."/>
            <person name="Gu Y.Q."/>
            <person name="Puiu D."/>
            <person name="Wang H."/>
            <person name="Twardziok S.O."/>
            <person name="Deal K.R."/>
            <person name="Huo N."/>
            <person name="Zhu T."/>
            <person name="Wang L."/>
            <person name="Wang Y."/>
            <person name="McGuire P.E."/>
            <person name="Liu S."/>
            <person name="Long H."/>
            <person name="Ramasamy R.K."/>
            <person name="Rodriguez J.C."/>
            <person name="Van S.L."/>
            <person name="Yuan L."/>
            <person name="Wang Z."/>
            <person name="Xia Z."/>
            <person name="Xiao L."/>
            <person name="Anderson O.D."/>
            <person name="Ouyang S."/>
            <person name="Liang Y."/>
            <person name="Zimin A.V."/>
            <person name="Pertea G."/>
            <person name="Qi P."/>
            <person name="Bennetzen J.L."/>
            <person name="Dai X."/>
            <person name="Dawson M.W."/>
            <person name="Muller H.G."/>
            <person name="Kugler K."/>
            <person name="Rivarola-Duarte L."/>
            <person name="Spannagl M."/>
            <person name="Mayer K.F.X."/>
            <person name="Lu F.H."/>
            <person name="Bevan M.W."/>
            <person name="Leroy P."/>
            <person name="Li P."/>
            <person name="You F.M."/>
            <person name="Sun Q."/>
            <person name="Liu Z."/>
            <person name="Lyons E."/>
            <person name="Wicker T."/>
            <person name="Salzberg S.L."/>
            <person name="Devos K.M."/>
            <person name="Dvorak J."/>
        </authorList>
    </citation>
    <scope>NUCLEOTIDE SEQUENCE [LARGE SCALE GENOMIC DNA]</scope>
    <source>
        <strain evidence="2">cv. AL8/78</strain>
    </source>
</reference>
<dbReference type="EnsemblPlants" id="AET4Gv20853900.7">
    <property type="protein sequence ID" value="AET4Gv20853900.7"/>
    <property type="gene ID" value="AET4Gv20853900"/>
</dbReference>
<accession>A0A453JBF1</accession>
<dbReference type="Gene3D" id="6.10.140.890">
    <property type="match status" value="1"/>
</dbReference>
<feature type="transmembrane region" description="Helical" evidence="1">
    <location>
        <begin position="6"/>
        <end position="26"/>
    </location>
</feature>
<reference evidence="2" key="5">
    <citation type="journal article" date="2021" name="G3 (Bethesda)">
        <title>Aegilops tauschii genome assembly Aet v5.0 features greater sequence contiguity and improved annotation.</title>
        <authorList>
            <person name="Wang L."/>
            <person name="Zhu T."/>
            <person name="Rodriguez J.C."/>
            <person name="Deal K.R."/>
            <person name="Dubcovsky J."/>
            <person name="McGuire P.E."/>
            <person name="Lux T."/>
            <person name="Spannagl M."/>
            <person name="Mayer K.F.X."/>
            <person name="Baldrich P."/>
            <person name="Meyers B.C."/>
            <person name="Huo N."/>
            <person name="Gu Y.Q."/>
            <person name="Zhou H."/>
            <person name="Devos K.M."/>
            <person name="Bennetzen J.L."/>
            <person name="Unver T."/>
            <person name="Budak H."/>
            <person name="Gulick P.J."/>
            <person name="Galiba G."/>
            <person name="Kalapos B."/>
            <person name="Nelson D.R."/>
            <person name="Li P."/>
            <person name="You F.M."/>
            <person name="Luo M.C."/>
            <person name="Dvorak J."/>
        </authorList>
    </citation>
    <scope>NUCLEOTIDE SEQUENCE [LARGE SCALE GENOMIC DNA]</scope>
    <source>
        <strain evidence="2">cv. AL8/78</strain>
    </source>
</reference>
<dbReference type="PANTHER" id="PTHR42861">
    <property type="entry name" value="CALCIUM-TRANSPORTING ATPASE"/>
    <property type="match status" value="1"/>
</dbReference>
<proteinExistence type="predicted"/>
<dbReference type="SUPFAM" id="SSF81665">
    <property type="entry name" value="Calcium ATPase, transmembrane domain M"/>
    <property type="match status" value="1"/>
</dbReference>
<feature type="transmembrane region" description="Helical" evidence="1">
    <location>
        <begin position="188"/>
        <end position="205"/>
    </location>
</feature>
<name>A0A453JBF1_AEGTS</name>
<feature type="transmembrane region" description="Helical" evidence="1">
    <location>
        <begin position="69"/>
        <end position="91"/>
    </location>
</feature>
<evidence type="ECO:0000313" key="3">
    <source>
        <dbReference type="Proteomes" id="UP000015105"/>
    </source>
</evidence>
<protein>
    <recommendedName>
        <fullName evidence="4">Cation-transporting P-type ATPase C-terminal domain-containing protein</fullName>
    </recommendedName>
</protein>
<keyword evidence="3" id="KW-1185">Reference proteome</keyword>
<feature type="transmembrane region" description="Helical" evidence="1">
    <location>
        <begin position="33"/>
        <end position="49"/>
    </location>
</feature>
<sequence length="317" mass="35592">MFFLQIYAVSITIRIVLGFLLLACLWKFDFPPIMVLLIAILNDGTIMTISKDKVKPSPCPDSWKLAEIFATGVVLGAYLAVTTVLFFWAAYKTDFFPKHFRVRTLNVNSIGHDMDSIARNTEMLASAVYLQVSTISQALIFVTRSRGWSFTERPGFLLMFAFVLAQLIASLLSALVDWELAGIRGIGWGWTGVIWLYNIVIYMLLDPIKFAVRYGLSGRAWNLVTDNKVAFSNQKNFGKEASQAAWAHEQRTLHGLESAPGREKAASMELGHMAEETKRRAEITRLRAVHTLKGKVENAAILKGLDLDNINNQHYTV</sequence>
<dbReference type="Gene3D" id="1.20.1110.10">
    <property type="entry name" value="Calcium-transporting ATPase, transmembrane domain"/>
    <property type="match status" value="1"/>
</dbReference>
<evidence type="ECO:0008006" key="4">
    <source>
        <dbReference type="Google" id="ProtNLM"/>
    </source>
</evidence>
<reference evidence="3" key="2">
    <citation type="journal article" date="2017" name="Nat. Plants">
        <title>The Aegilops tauschii genome reveals multiple impacts of transposons.</title>
        <authorList>
            <person name="Zhao G."/>
            <person name="Zou C."/>
            <person name="Li K."/>
            <person name="Wang K."/>
            <person name="Li T."/>
            <person name="Gao L."/>
            <person name="Zhang X."/>
            <person name="Wang H."/>
            <person name="Yang Z."/>
            <person name="Liu X."/>
            <person name="Jiang W."/>
            <person name="Mao L."/>
            <person name="Kong X."/>
            <person name="Jiao Y."/>
            <person name="Jia J."/>
        </authorList>
    </citation>
    <scope>NUCLEOTIDE SEQUENCE [LARGE SCALE GENOMIC DNA]</scope>
    <source>
        <strain evidence="3">cv. AL8/78</strain>
    </source>
</reference>
<organism evidence="2 3">
    <name type="scientific">Aegilops tauschii subsp. strangulata</name>
    <name type="common">Goatgrass</name>
    <dbReference type="NCBI Taxonomy" id="200361"/>
    <lineage>
        <taxon>Eukaryota</taxon>
        <taxon>Viridiplantae</taxon>
        <taxon>Streptophyta</taxon>
        <taxon>Embryophyta</taxon>
        <taxon>Tracheophyta</taxon>
        <taxon>Spermatophyta</taxon>
        <taxon>Magnoliopsida</taxon>
        <taxon>Liliopsida</taxon>
        <taxon>Poales</taxon>
        <taxon>Poaceae</taxon>
        <taxon>BOP clade</taxon>
        <taxon>Pooideae</taxon>
        <taxon>Triticodae</taxon>
        <taxon>Triticeae</taxon>
        <taxon>Triticinae</taxon>
        <taxon>Aegilops</taxon>
    </lineage>
</organism>
<feature type="transmembrane region" description="Helical" evidence="1">
    <location>
        <begin position="156"/>
        <end position="176"/>
    </location>
</feature>
<dbReference type="Proteomes" id="UP000015105">
    <property type="component" value="Chromosome 4D"/>
</dbReference>
<keyword evidence="1" id="KW-0812">Transmembrane</keyword>
<dbReference type="Gramene" id="AET4Gv20853900.7">
    <property type="protein sequence ID" value="AET4Gv20853900.7"/>
    <property type="gene ID" value="AET4Gv20853900"/>
</dbReference>
<reference evidence="2" key="4">
    <citation type="submission" date="2019-03" db="UniProtKB">
        <authorList>
            <consortium name="EnsemblPlants"/>
        </authorList>
    </citation>
    <scope>IDENTIFICATION</scope>
</reference>
<keyword evidence="1" id="KW-1133">Transmembrane helix</keyword>
<reference evidence="3" key="1">
    <citation type="journal article" date="2014" name="Science">
        <title>Ancient hybridizations among the ancestral genomes of bread wheat.</title>
        <authorList>
            <consortium name="International Wheat Genome Sequencing Consortium,"/>
            <person name="Marcussen T."/>
            <person name="Sandve S.R."/>
            <person name="Heier L."/>
            <person name="Spannagl M."/>
            <person name="Pfeifer M."/>
            <person name="Jakobsen K.S."/>
            <person name="Wulff B.B."/>
            <person name="Steuernagel B."/>
            <person name="Mayer K.F."/>
            <person name="Olsen O.A."/>
        </authorList>
    </citation>
    <scope>NUCLEOTIDE SEQUENCE [LARGE SCALE GENOMIC DNA]</scope>
    <source>
        <strain evidence="3">cv. AL8/78</strain>
    </source>
</reference>
<evidence type="ECO:0000313" key="2">
    <source>
        <dbReference type="EnsemblPlants" id="AET4Gv20853900.7"/>
    </source>
</evidence>
<dbReference type="InterPro" id="IPR023298">
    <property type="entry name" value="ATPase_P-typ_TM_dom_sf"/>
</dbReference>
<evidence type="ECO:0000256" key="1">
    <source>
        <dbReference type="SAM" id="Phobius"/>
    </source>
</evidence>
<keyword evidence="1" id="KW-0472">Membrane</keyword>